<sequence length="79" mass="8364">MEFGSNPKLEAQIGRVCLVFARVEQEAGHVVQAADGNWDLAGSGDYLAYSSASAPLLGWLKDVGKGLFVRVVGALATRQ</sequence>
<dbReference type="EMBL" id="VCQV01000047">
    <property type="protein sequence ID" value="TWP33192.1"/>
    <property type="molecule type" value="Genomic_DNA"/>
</dbReference>
<protein>
    <submittedName>
        <fullName evidence="1">Uncharacterized protein</fullName>
    </submittedName>
</protein>
<dbReference type="AlphaFoldDB" id="A0A563DTD1"/>
<keyword evidence="2" id="KW-1185">Reference proteome</keyword>
<organism evidence="1 2">
    <name type="scientific">Leekyejoonella antrihumi</name>
    <dbReference type="NCBI Taxonomy" id="1660198"/>
    <lineage>
        <taxon>Bacteria</taxon>
        <taxon>Bacillati</taxon>
        <taxon>Actinomycetota</taxon>
        <taxon>Actinomycetes</taxon>
        <taxon>Micrococcales</taxon>
        <taxon>Dermacoccaceae</taxon>
        <taxon>Leekyejoonella</taxon>
    </lineage>
</organism>
<dbReference type="Proteomes" id="UP000320244">
    <property type="component" value="Unassembled WGS sequence"/>
</dbReference>
<gene>
    <name evidence="1" type="ORF">FGL98_22240</name>
</gene>
<proteinExistence type="predicted"/>
<evidence type="ECO:0000313" key="1">
    <source>
        <dbReference type="EMBL" id="TWP33192.1"/>
    </source>
</evidence>
<reference evidence="1 2" key="1">
    <citation type="submission" date="2019-05" db="EMBL/GenBank/DDBJ databases">
        <authorList>
            <person name="Lee S.D."/>
        </authorList>
    </citation>
    <scope>NUCLEOTIDE SEQUENCE [LARGE SCALE GENOMIC DNA]</scope>
    <source>
        <strain evidence="1 2">C5-26</strain>
    </source>
</reference>
<accession>A0A563DTD1</accession>
<name>A0A563DTD1_9MICO</name>
<comment type="caution">
    <text evidence="1">The sequence shown here is derived from an EMBL/GenBank/DDBJ whole genome shotgun (WGS) entry which is preliminary data.</text>
</comment>
<evidence type="ECO:0000313" key="2">
    <source>
        <dbReference type="Proteomes" id="UP000320244"/>
    </source>
</evidence>
<reference evidence="1 2" key="2">
    <citation type="submission" date="2019-08" db="EMBL/GenBank/DDBJ databases">
        <title>Jejuicoccus antrihumi gen. nov., sp. nov., a new member of the family Dermacoccaceae isolated from a cave.</title>
        <authorList>
            <person name="Schumann P."/>
            <person name="Kim I.S."/>
        </authorList>
    </citation>
    <scope>NUCLEOTIDE SEQUENCE [LARGE SCALE GENOMIC DNA]</scope>
    <source>
        <strain evidence="1 2">C5-26</strain>
    </source>
</reference>
<dbReference type="RefSeq" id="WP_146320637.1">
    <property type="nucleotide sequence ID" value="NZ_VCQV01000047.1"/>
</dbReference>